<evidence type="ECO:0000259" key="7">
    <source>
        <dbReference type="PROSITE" id="PS51171"/>
    </source>
</evidence>
<sequence>MTRLIRLNGVQTKPTVAFLGPLGTYSHQASYEQFHDTVEFIEKGKIADVFDALGETDFGVIPQENTIFGPVVETYDALRGVESGFIRGEIALKVQHCLIVRKGVKISDIDCVMSHEQALGQCRGFLAKYLPGAATMKMTSTAAAAEVVANTSGSTRAAICSKICLKMFQGLELLEEGIQDEKSNYTRFYVMAKNRKTTLPVVPVTPVSHALVRIHFGCPENNPGDITAAVKALELGVARIDRRPALNRTPFDDVYFVELRDSQARYANTNGVDAGGDIGRMNGKTPWHERVEEAIERVRVLGGEVKLLGLW</sequence>
<dbReference type="Proteomes" id="UP001465976">
    <property type="component" value="Unassembled WGS sequence"/>
</dbReference>
<keyword evidence="3" id="KW-0028">Amino-acid biosynthesis</keyword>
<name>A0ABR3FPL1_9AGAR</name>
<evidence type="ECO:0000256" key="4">
    <source>
        <dbReference type="ARBA" id="ARBA00023141"/>
    </source>
</evidence>
<evidence type="ECO:0000256" key="6">
    <source>
        <dbReference type="ARBA" id="ARBA00023239"/>
    </source>
</evidence>
<evidence type="ECO:0000313" key="8">
    <source>
        <dbReference type="EMBL" id="KAL0577336.1"/>
    </source>
</evidence>
<dbReference type="PANTHER" id="PTHR21022">
    <property type="entry name" value="PREPHENATE DEHYDRATASE P PROTEIN"/>
    <property type="match status" value="1"/>
</dbReference>
<comment type="caution">
    <text evidence="8">The sequence shown here is derived from an EMBL/GenBank/DDBJ whole genome shotgun (WGS) entry which is preliminary data.</text>
</comment>
<dbReference type="CDD" id="cd13532">
    <property type="entry name" value="PBP2_PDT_like"/>
    <property type="match status" value="1"/>
</dbReference>
<dbReference type="EC" id="4.2.1.51" evidence="2"/>
<proteinExistence type="predicted"/>
<keyword evidence="4" id="KW-0057">Aromatic amino acid biosynthesis</keyword>
<evidence type="ECO:0000256" key="2">
    <source>
        <dbReference type="ARBA" id="ARBA00013147"/>
    </source>
</evidence>
<comment type="pathway">
    <text evidence="1">Amino-acid biosynthesis; L-phenylalanine biosynthesis; phenylpyruvate from prephenate: step 1/1.</text>
</comment>
<feature type="domain" description="Prephenate dehydratase" evidence="7">
    <location>
        <begin position="15"/>
        <end position="193"/>
    </location>
</feature>
<evidence type="ECO:0000256" key="3">
    <source>
        <dbReference type="ARBA" id="ARBA00022605"/>
    </source>
</evidence>
<dbReference type="Pfam" id="PF00800">
    <property type="entry name" value="PDT"/>
    <property type="match status" value="1"/>
</dbReference>
<keyword evidence="6 8" id="KW-0456">Lyase</keyword>
<dbReference type="PANTHER" id="PTHR21022:SF19">
    <property type="entry name" value="PREPHENATE DEHYDRATASE-RELATED"/>
    <property type="match status" value="1"/>
</dbReference>
<dbReference type="SUPFAM" id="SSF53850">
    <property type="entry name" value="Periplasmic binding protein-like II"/>
    <property type="match status" value="1"/>
</dbReference>
<accession>A0ABR3FPL1</accession>
<dbReference type="Gene3D" id="3.40.190.10">
    <property type="entry name" value="Periplasmic binding protein-like II"/>
    <property type="match status" value="2"/>
</dbReference>
<dbReference type="EMBL" id="JBAHYK010000164">
    <property type="protein sequence ID" value="KAL0577336.1"/>
    <property type="molecule type" value="Genomic_DNA"/>
</dbReference>
<keyword evidence="5" id="KW-0584">Phenylalanine biosynthesis</keyword>
<dbReference type="GO" id="GO:0004664">
    <property type="term" value="F:prephenate dehydratase activity"/>
    <property type="evidence" value="ECO:0007669"/>
    <property type="project" value="UniProtKB-EC"/>
</dbReference>
<dbReference type="InterPro" id="IPR008242">
    <property type="entry name" value="Chor_mutase/pphenate_deHydtase"/>
</dbReference>
<evidence type="ECO:0000256" key="5">
    <source>
        <dbReference type="ARBA" id="ARBA00023222"/>
    </source>
</evidence>
<dbReference type="InterPro" id="IPR001086">
    <property type="entry name" value="Preph_deHydtase"/>
</dbReference>
<protein>
    <recommendedName>
        <fullName evidence="2">prephenate dehydratase</fullName>
        <ecNumber evidence="2">4.2.1.51</ecNumber>
    </recommendedName>
</protein>
<evidence type="ECO:0000256" key="1">
    <source>
        <dbReference type="ARBA" id="ARBA00004741"/>
    </source>
</evidence>
<evidence type="ECO:0000313" key="9">
    <source>
        <dbReference type="Proteomes" id="UP001465976"/>
    </source>
</evidence>
<dbReference type="PROSITE" id="PS51171">
    <property type="entry name" value="PREPHENATE_DEHYDR_3"/>
    <property type="match status" value="1"/>
</dbReference>
<keyword evidence="9" id="KW-1185">Reference proteome</keyword>
<organism evidence="8 9">
    <name type="scientific">Marasmius crinis-equi</name>
    <dbReference type="NCBI Taxonomy" id="585013"/>
    <lineage>
        <taxon>Eukaryota</taxon>
        <taxon>Fungi</taxon>
        <taxon>Dikarya</taxon>
        <taxon>Basidiomycota</taxon>
        <taxon>Agaricomycotina</taxon>
        <taxon>Agaricomycetes</taxon>
        <taxon>Agaricomycetidae</taxon>
        <taxon>Agaricales</taxon>
        <taxon>Marasmiineae</taxon>
        <taxon>Marasmiaceae</taxon>
        <taxon>Marasmius</taxon>
    </lineage>
</organism>
<gene>
    <name evidence="8" type="primary">PHA2</name>
    <name evidence="8" type="ORF">V5O48_004660</name>
</gene>
<dbReference type="PIRSF" id="PIRSF001500">
    <property type="entry name" value="Chor_mut_pdt_Ppr"/>
    <property type="match status" value="1"/>
</dbReference>
<reference evidence="8 9" key="1">
    <citation type="submission" date="2024-02" db="EMBL/GenBank/DDBJ databases">
        <title>A draft genome for the cacao thread blight pathogen Marasmius crinis-equi.</title>
        <authorList>
            <person name="Cohen S.P."/>
            <person name="Baruah I.K."/>
            <person name="Amoako-Attah I."/>
            <person name="Bukari Y."/>
            <person name="Meinhardt L.W."/>
            <person name="Bailey B.A."/>
        </authorList>
    </citation>
    <scope>NUCLEOTIDE SEQUENCE [LARGE SCALE GENOMIC DNA]</scope>
    <source>
        <strain evidence="8 9">GH-76</strain>
    </source>
</reference>